<evidence type="ECO:0000256" key="8">
    <source>
        <dbReference type="ARBA" id="ARBA00023015"/>
    </source>
</evidence>
<comment type="similarity">
    <text evidence="3">Belongs to the WhiB family.</text>
</comment>
<evidence type="ECO:0000313" key="14">
    <source>
        <dbReference type="EMBL" id="MDK9497190.1"/>
    </source>
</evidence>
<keyword evidence="9" id="KW-0238">DNA-binding</keyword>
<evidence type="ECO:0000256" key="7">
    <source>
        <dbReference type="ARBA" id="ARBA00023014"/>
    </source>
</evidence>
<evidence type="ECO:0000256" key="9">
    <source>
        <dbReference type="ARBA" id="ARBA00023125"/>
    </source>
</evidence>
<feature type="compositionally biased region" description="Basic and acidic residues" evidence="12">
    <location>
        <begin position="1"/>
        <end position="12"/>
    </location>
</feature>
<evidence type="ECO:0000256" key="4">
    <source>
        <dbReference type="ARBA" id="ARBA00022485"/>
    </source>
</evidence>
<evidence type="ECO:0000313" key="15">
    <source>
        <dbReference type="Proteomes" id="UP001223390"/>
    </source>
</evidence>
<keyword evidence="5" id="KW-0479">Metal-binding</keyword>
<dbReference type="PROSITE" id="PS51674">
    <property type="entry name" value="4FE4S_WBL"/>
    <property type="match status" value="1"/>
</dbReference>
<keyword evidence="10" id="KW-1015">Disulfide bond</keyword>
<comment type="cofactor">
    <cofactor evidence="1">
        <name>[4Fe-4S] cluster</name>
        <dbReference type="ChEBI" id="CHEBI:49883"/>
    </cofactor>
</comment>
<keyword evidence="6" id="KW-0408">Iron</keyword>
<keyword evidence="11" id="KW-0804">Transcription</keyword>
<evidence type="ECO:0000256" key="10">
    <source>
        <dbReference type="ARBA" id="ARBA00023157"/>
    </source>
</evidence>
<evidence type="ECO:0000256" key="6">
    <source>
        <dbReference type="ARBA" id="ARBA00023004"/>
    </source>
</evidence>
<comment type="subcellular location">
    <subcellularLocation>
        <location evidence="2">Cytoplasm</location>
    </subcellularLocation>
</comment>
<gene>
    <name evidence="14" type="ORF">QEZ40_001845</name>
</gene>
<dbReference type="PANTHER" id="PTHR38839">
    <property type="entry name" value="TRANSCRIPTIONAL REGULATOR WHID-RELATED"/>
    <property type="match status" value="1"/>
</dbReference>
<keyword evidence="8" id="KW-0805">Transcription regulation</keyword>
<name>A0ABT7GWB4_9ACTN</name>
<feature type="domain" description="4Fe-4S Wbl-type" evidence="13">
    <location>
        <begin position="22"/>
        <end position="86"/>
    </location>
</feature>
<feature type="region of interest" description="Disordered" evidence="12">
    <location>
        <begin position="1"/>
        <end position="22"/>
    </location>
</feature>
<dbReference type="Pfam" id="PF02467">
    <property type="entry name" value="Whib"/>
    <property type="match status" value="1"/>
</dbReference>
<evidence type="ECO:0000256" key="5">
    <source>
        <dbReference type="ARBA" id="ARBA00022723"/>
    </source>
</evidence>
<proteinExistence type="inferred from homology"/>
<keyword evidence="15" id="KW-1185">Reference proteome</keyword>
<evidence type="ECO:0000256" key="2">
    <source>
        <dbReference type="ARBA" id="ARBA00004496"/>
    </source>
</evidence>
<dbReference type="Proteomes" id="UP001223390">
    <property type="component" value="Unassembled WGS sequence"/>
</dbReference>
<dbReference type="RefSeq" id="WP_285343056.1">
    <property type="nucleotide sequence ID" value="NZ_JASITI010000017.1"/>
</dbReference>
<comment type="caution">
    <text evidence="14">The sequence shown here is derived from an EMBL/GenBank/DDBJ whole genome shotgun (WGS) entry which is preliminary data.</text>
</comment>
<reference evidence="14 15" key="1">
    <citation type="submission" date="2023-05" db="EMBL/GenBank/DDBJ databases">
        <title>Sequencing and Assembly of Streptomyces sp. NP73.</title>
        <authorList>
            <person name="Konwar A.N."/>
            <person name="Saikia K."/>
            <person name="Thakur D."/>
        </authorList>
    </citation>
    <scope>NUCLEOTIDE SEQUENCE [LARGE SCALE GENOMIC DNA]</scope>
    <source>
        <strain evidence="14 15">NP73</strain>
    </source>
</reference>
<keyword evidence="4" id="KW-0004">4Fe-4S</keyword>
<evidence type="ECO:0000256" key="12">
    <source>
        <dbReference type="SAM" id="MobiDB-lite"/>
    </source>
</evidence>
<sequence length="94" mass="10114">MSDISRTDELLPQRHAGPLDGPCRTAARDVFARRAHEHAAAAREREEAAKAVCRGCPVRVPCRRHALAGRVPHGVRGGLTPAERRSLLMDAGSG</sequence>
<accession>A0ABT7GWB4</accession>
<evidence type="ECO:0000256" key="1">
    <source>
        <dbReference type="ARBA" id="ARBA00001966"/>
    </source>
</evidence>
<evidence type="ECO:0000256" key="11">
    <source>
        <dbReference type="ARBA" id="ARBA00023163"/>
    </source>
</evidence>
<dbReference type="EMBL" id="JASITI010000017">
    <property type="protein sequence ID" value="MDK9497190.1"/>
    <property type="molecule type" value="Genomic_DNA"/>
</dbReference>
<organism evidence="14 15">
    <name type="scientific">Streptomyces katrae</name>
    <dbReference type="NCBI Taxonomy" id="68223"/>
    <lineage>
        <taxon>Bacteria</taxon>
        <taxon>Bacillati</taxon>
        <taxon>Actinomycetota</taxon>
        <taxon>Actinomycetes</taxon>
        <taxon>Kitasatosporales</taxon>
        <taxon>Streptomycetaceae</taxon>
        <taxon>Streptomyces</taxon>
    </lineage>
</organism>
<protein>
    <submittedName>
        <fullName evidence="14">WhiB family transcriptional regulator</fullName>
    </submittedName>
</protein>
<dbReference type="InterPro" id="IPR034768">
    <property type="entry name" value="4FE4S_WBL"/>
</dbReference>
<evidence type="ECO:0000256" key="3">
    <source>
        <dbReference type="ARBA" id="ARBA00006597"/>
    </source>
</evidence>
<keyword evidence="7" id="KW-0411">Iron-sulfur</keyword>
<evidence type="ECO:0000259" key="13">
    <source>
        <dbReference type="PROSITE" id="PS51674"/>
    </source>
</evidence>
<dbReference type="InterPro" id="IPR003482">
    <property type="entry name" value="Whib"/>
</dbReference>